<evidence type="ECO:0000256" key="7">
    <source>
        <dbReference type="ARBA" id="ARBA00022989"/>
    </source>
</evidence>
<dbReference type="AlphaFoldDB" id="A0AA45C8E1"/>
<evidence type="ECO:0000256" key="3">
    <source>
        <dbReference type="ARBA" id="ARBA00022448"/>
    </source>
</evidence>
<evidence type="ECO:0000256" key="1">
    <source>
        <dbReference type="ARBA" id="ARBA00004162"/>
    </source>
</evidence>
<keyword evidence="9 11" id="KW-0472">Membrane</keyword>
<dbReference type="PANTHER" id="PTHR33909">
    <property type="entry name" value="SEC TRANSLOCON ACCESSORY COMPLEX SUBUNIT YAJC"/>
    <property type="match status" value="1"/>
</dbReference>
<sequence length="141" mass="15269">MLERVLNFINFGPAGSTGAAPATGGAATTGAAVPSGSPFGSLWIILIFFVLMYVLLILPQRRQEKKHKKMISELKKGDKILTSSGIIGKILSIQNDRIRITTGDRTDIDITKNAISAVLSKDSSPEKSAPKEEEKKDEDKK</sequence>
<comment type="subcellular location">
    <subcellularLocation>
        <location evidence="1">Cell membrane</location>
        <topology evidence="1">Single-pass membrane protein</topology>
    </subcellularLocation>
</comment>
<proteinExistence type="inferred from homology"/>
<feature type="transmembrane region" description="Helical" evidence="11">
    <location>
        <begin position="40"/>
        <end position="58"/>
    </location>
</feature>
<dbReference type="NCBIfam" id="TIGR00739">
    <property type="entry name" value="yajC"/>
    <property type="match status" value="1"/>
</dbReference>
<reference evidence="12 13" key="1">
    <citation type="submission" date="2018-05" db="EMBL/GenBank/DDBJ databases">
        <title>Genomic Encyclopedia of Type Strains, Phase IV (KMG-IV): sequencing the most valuable type-strain genomes for metagenomic binning, comparative biology and taxonomic classification.</title>
        <authorList>
            <person name="Goeker M."/>
        </authorList>
    </citation>
    <scope>NUCLEOTIDE SEQUENCE [LARGE SCALE GENOMIC DNA]</scope>
    <source>
        <strain evidence="12 13">DSM 24906</strain>
    </source>
</reference>
<dbReference type="Pfam" id="PF02699">
    <property type="entry name" value="YajC"/>
    <property type="match status" value="1"/>
</dbReference>
<dbReference type="PRINTS" id="PR01853">
    <property type="entry name" value="YAJCTRNLCASE"/>
</dbReference>
<comment type="similarity">
    <text evidence="2">Belongs to the YajC family.</text>
</comment>
<keyword evidence="5 11" id="KW-0812">Transmembrane</keyword>
<feature type="compositionally biased region" description="Basic and acidic residues" evidence="10">
    <location>
        <begin position="123"/>
        <end position="141"/>
    </location>
</feature>
<dbReference type="GO" id="GO:0015031">
    <property type="term" value="P:protein transport"/>
    <property type="evidence" value="ECO:0007669"/>
    <property type="project" value="UniProtKB-KW"/>
</dbReference>
<gene>
    <name evidence="12" type="ORF">C7380_103112</name>
</gene>
<protein>
    <submittedName>
        <fullName evidence="12">Protein translocase subunit yajC</fullName>
    </submittedName>
</protein>
<evidence type="ECO:0000256" key="6">
    <source>
        <dbReference type="ARBA" id="ARBA00022927"/>
    </source>
</evidence>
<feature type="region of interest" description="Disordered" evidence="10">
    <location>
        <begin position="120"/>
        <end position="141"/>
    </location>
</feature>
<evidence type="ECO:0000256" key="2">
    <source>
        <dbReference type="ARBA" id="ARBA00006742"/>
    </source>
</evidence>
<dbReference type="PANTHER" id="PTHR33909:SF1">
    <property type="entry name" value="SEC TRANSLOCON ACCESSORY COMPLEX SUBUNIT YAJC"/>
    <property type="match status" value="1"/>
</dbReference>
<evidence type="ECO:0000256" key="8">
    <source>
        <dbReference type="ARBA" id="ARBA00023010"/>
    </source>
</evidence>
<dbReference type="InterPro" id="IPR003849">
    <property type="entry name" value="Preprotein_translocase_YajC"/>
</dbReference>
<keyword evidence="7 11" id="KW-1133">Transmembrane helix</keyword>
<evidence type="ECO:0000256" key="4">
    <source>
        <dbReference type="ARBA" id="ARBA00022475"/>
    </source>
</evidence>
<name>A0AA45C8E1_9BACT</name>
<comment type="caution">
    <text evidence="12">The sequence shown here is derived from an EMBL/GenBank/DDBJ whole genome shotgun (WGS) entry which is preliminary data.</text>
</comment>
<keyword evidence="6" id="KW-0653">Protein transport</keyword>
<evidence type="ECO:0000256" key="11">
    <source>
        <dbReference type="SAM" id="Phobius"/>
    </source>
</evidence>
<evidence type="ECO:0000313" key="12">
    <source>
        <dbReference type="EMBL" id="PWJ95933.1"/>
    </source>
</evidence>
<dbReference type="GO" id="GO:0005886">
    <property type="term" value="C:plasma membrane"/>
    <property type="evidence" value="ECO:0007669"/>
    <property type="project" value="UniProtKB-SubCell"/>
</dbReference>
<dbReference type="EMBL" id="QGGI01000003">
    <property type="protein sequence ID" value="PWJ95933.1"/>
    <property type="molecule type" value="Genomic_DNA"/>
</dbReference>
<keyword evidence="4" id="KW-1003">Cell membrane</keyword>
<evidence type="ECO:0000256" key="5">
    <source>
        <dbReference type="ARBA" id="ARBA00022692"/>
    </source>
</evidence>
<keyword evidence="13" id="KW-1185">Reference proteome</keyword>
<keyword evidence="8" id="KW-0811">Translocation</keyword>
<evidence type="ECO:0000313" key="13">
    <source>
        <dbReference type="Proteomes" id="UP000245921"/>
    </source>
</evidence>
<dbReference type="RefSeq" id="WP_109604050.1">
    <property type="nucleotide sequence ID" value="NZ_JAMHJO010000007.1"/>
</dbReference>
<organism evidence="12 13">
    <name type="scientific">Oceanotoga teriensis</name>
    <dbReference type="NCBI Taxonomy" id="515440"/>
    <lineage>
        <taxon>Bacteria</taxon>
        <taxon>Thermotogati</taxon>
        <taxon>Thermotogota</taxon>
        <taxon>Thermotogae</taxon>
        <taxon>Petrotogales</taxon>
        <taxon>Petrotogaceae</taxon>
        <taxon>Oceanotoga</taxon>
    </lineage>
</organism>
<dbReference type="SMART" id="SM01323">
    <property type="entry name" value="YajC"/>
    <property type="match status" value="1"/>
</dbReference>
<accession>A0AA45C8E1</accession>
<evidence type="ECO:0000256" key="9">
    <source>
        <dbReference type="ARBA" id="ARBA00023136"/>
    </source>
</evidence>
<evidence type="ECO:0000256" key="10">
    <source>
        <dbReference type="SAM" id="MobiDB-lite"/>
    </source>
</evidence>
<keyword evidence="3" id="KW-0813">Transport</keyword>
<dbReference type="Proteomes" id="UP000245921">
    <property type="component" value="Unassembled WGS sequence"/>
</dbReference>